<protein>
    <submittedName>
        <fullName evidence="2">Uncharacterized protein</fullName>
    </submittedName>
</protein>
<accession>A0A6T2CGJ6</accession>
<dbReference type="EMBL" id="HBJA01089043">
    <property type="protein sequence ID" value="CAE0819816.1"/>
    <property type="molecule type" value="Transcribed_RNA"/>
</dbReference>
<name>A0A6T2CGJ6_9EUGL</name>
<dbReference type="AlphaFoldDB" id="A0A6T2CGJ6"/>
<evidence type="ECO:0000313" key="2">
    <source>
        <dbReference type="EMBL" id="CAE0819816.1"/>
    </source>
</evidence>
<gene>
    <name evidence="1" type="ORF">EGYM00163_LOCUS30984</name>
    <name evidence="2" type="ORF">EGYM00163_LOCUS30986</name>
</gene>
<evidence type="ECO:0000313" key="1">
    <source>
        <dbReference type="EMBL" id="CAE0819814.1"/>
    </source>
</evidence>
<sequence length="100" mass="10691">MTCVESERTVTDGCVDPYLGGSGTGWFPSPLSMWSISVSGDAIHSKVQELTETHNDGKCNGEFQVLPGIEVQCDIGFLHLCLVQVCKGLLLCSTLRGSPC</sequence>
<organism evidence="2">
    <name type="scientific">Eutreptiella gymnastica</name>
    <dbReference type="NCBI Taxonomy" id="73025"/>
    <lineage>
        <taxon>Eukaryota</taxon>
        <taxon>Discoba</taxon>
        <taxon>Euglenozoa</taxon>
        <taxon>Euglenida</taxon>
        <taxon>Spirocuta</taxon>
        <taxon>Euglenophyceae</taxon>
        <taxon>Eutreptiales</taxon>
        <taxon>Eutreptiaceae</taxon>
        <taxon>Eutreptiella</taxon>
    </lineage>
</organism>
<reference evidence="2" key="1">
    <citation type="submission" date="2021-01" db="EMBL/GenBank/DDBJ databases">
        <authorList>
            <person name="Corre E."/>
            <person name="Pelletier E."/>
            <person name="Niang G."/>
            <person name="Scheremetjew M."/>
            <person name="Finn R."/>
            <person name="Kale V."/>
            <person name="Holt S."/>
            <person name="Cochrane G."/>
            <person name="Meng A."/>
            <person name="Brown T."/>
            <person name="Cohen L."/>
        </authorList>
    </citation>
    <scope>NUCLEOTIDE SEQUENCE</scope>
    <source>
        <strain evidence="2">CCMP1594</strain>
    </source>
</reference>
<dbReference type="EMBL" id="HBJA01089041">
    <property type="protein sequence ID" value="CAE0819814.1"/>
    <property type="molecule type" value="Transcribed_RNA"/>
</dbReference>
<proteinExistence type="predicted"/>